<comment type="caution">
    <text evidence="2">The sequence shown here is derived from an EMBL/GenBank/DDBJ whole genome shotgun (WGS) entry which is preliminary data.</text>
</comment>
<organism evidence="2 3">
    <name type="scientific">Rotaria magnacalcarata</name>
    <dbReference type="NCBI Taxonomy" id="392030"/>
    <lineage>
        <taxon>Eukaryota</taxon>
        <taxon>Metazoa</taxon>
        <taxon>Spiralia</taxon>
        <taxon>Gnathifera</taxon>
        <taxon>Rotifera</taxon>
        <taxon>Eurotatoria</taxon>
        <taxon>Bdelloidea</taxon>
        <taxon>Philodinida</taxon>
        <taxon>Philodinidae</taxon>
        <taxon>Rotaria</taxon>
    </lineage>
</organism>
<gene>
    <name evidence="2" type="ORF">UXM345_LOCUS10654</name>
</gene>
<evidence type="ECO:0000313" key="2">
    <source>
        <dbReference type="EMBL" id="CAF3903201.1"/>
    </source>
</evidence>
<dbReference type="AlphaFoldDB" id="A0A819HM36"/>
<protein>
    <submittedName>
        <fullName evidence="2">Uncharacterized protein</fullName>
    </submittedName>
</protein>
<accession>A0A819HM36</accession>
<feature type="region of interest" description="Disordered" evidence="1">
    <location>
        <begin position="459"/>
        <end position="480"/>
    </location>
</feature>
<reference evidence="2" key="1">
    <citation type="submission" date="2021-02" db="EMBL/GenBank/DDBJ databases">
        <authorList>
            <person name="Nowell W R."/>
        </authorList>
    </citation>
    <scope>NUCLEOTIDE SEQUENCE</scope>
</reference>
<evidence type="ECO:0000256" key="1">
    <source>
        <dbReference type="SAM" id="MobiDB-lite"/>
    </source>
</evidence>
<evidence type="ECO:0000313" key="3">
    <source>
        <dbReference type="Proteomes" id="UP000663842"/>
    </source>
</evidence>
<dbReference type="EMBL" id="CAJOBF010001028">
    <property type="protein sequence ID" value="CAF3903201.1"/>
    <property type="molecule type" value="Genomic_DNA"/>
</dbReference>
<sequence length="776" mass="90830">MDSSSNTNLVYLIDQIRSNLLILDGHETMKETPRAHAWLLTTLSIYGDQFDVLIDLYRLFREQSSYILLSFIIEHILQHHMNEIDKSAYLLEEFQLIFTASSNSFIEKNQFSYHHLCSLLSSSTRDIISSLLIRKWYDELEKSLLLSSKSTESLNQCREKALACLSLSSSSSISSILQLIINTEEKIGFNIQQTSLNILRCLFVQDLLPIVLENRQRLNIQSHLCHKWLIYAIEFYLEYFIICFKTNQVINIHVKLEGNSERTYQCDNPIEQIEKLINLAMTMQENFNWQQFIINHAIPIGSSTRRQKLLELRILIDRTHNSTIRCPLECFIFCTSFPVYIQSILNLSSILNGDVYKDYIFICSTSSIKAFMNRKNEIINLEFIENFFLFVECLSLLQQSQTVLCLKLYQETIDKIHLNSNIDNYRRLLRIFYFYYLIQKSKIDQTIKSIEQTNQNKPIIIDDTPQSPTMQDDSNVESNSTINNSPLISPDAENLIEQLNDNSLESRLQTCSLFAISHHSDQRHSTISFCIDTLIYIYENHASNNQQKPLLSISSDYCFIPRSYDTIFDYILDIILQNLSPTLILLQVEQERLSSSAVTSIYPKNLLHTLSPALLRYIYDRKLLGQLLKYIQTTTKTERRWPTNTNKRKLDDEDIQITDEQFVEKIIQHVGNITQWTNEQRRYAIYTYIIDQRQTLLRARNLHYGFNDQLDNDDYNLNTQDRQMFHSNYNLRRLPSIDTNLLNSFASEENNLHERAIATARRAQAIVKGDPREFMG</sequence>
<proteinExistence type="predicted"/>
<feature type="compositionally biased region" description="Polar residues" evidence="1">
    <location>
        <begin position="464"/>
        <end position="480"/>
    </location>
</feature>
<name>A0A819HM36_9BILA</name>
<dbReference type="Proteomes" id="UP000663842">
    <property type="component" value="Unassembled WGS sequence"/>
</dbReference>